<dbReference type="EMBL" id="KI275900">
    <property type="protein sequence ID" value="ESA22076.1"/>
    <property type="molecule type" value="Genomic_DNA"/>
</dbReference>
<evidence type="ECO:0000313" key="1">
    <source>
        <dbReference type="EMBL" id="ESA22076.1"/>
    </source>
</evidence>
<dbReference type="AlphaFoldDB" id="U9V2H9"/>
<sequence>MINYKIESFFLNDKYFIDVQNDYKKEIIQQVKKHNFDYIDDENEIYNNPNLHSEEQDELVIPDDGF</sequence>
<reference evidence="1" key="1">
    <citation type="submission" date="2013-07" db="EMBL/GenBank/DDBJ databases">
        <title>The genome of an arbuscular mycorrhizal fungus provides insights into the evolution of the oldest plant symbiosis.</title>
        <authorList>
            <consortium name="DOE Joint Genome Institute"/>
            <person name="Tisserant E."/>
            <person name="Malbreil M."/>
            <person name="Kuo A."/>
            <person name="Kohler A."/>
            <person name="Symeonidi A."/>
            <person name="Balestrini R."/>
            <person name="Charron P."/>
            <person name="Duensing N."/>
            <person name="Frei-dit-Frey N."/>
            <person name="Gianinazzi-Pearson V."/>
            <person name="Gilbert B."/>
            <person name="Handa Y."/>
            <person name="Hijri M."/>
            <person name="Kaul R."/>
            <person name="Kawaguchi M."/>
            <person name="Krajinski F."/>
            <person name="Lammers P."/>
            <person name="Lapierre D."/>
            <person name="Masclaux F.G."/>
            <person name="Murat C."/>
            <person name="Morin E."/>
            <person name="Ndikumana S."/>
            <person name="Pagni M."/>
            <person name="Petitpierre D."/>
            <person name="Requena N."/>
            <person name="Rosikiewicz P."/>
            <person name="Riley R."/>
            <person name="Saito K."/>
            <person name="San Clemente H."/>
            <person name="Shapiro H."/>
            <person name="van Tuinen D."/>
            <person name="Becard G."/>
            <person name="Bonfante P."/>
            <person name="Paszkowski U."/>
            <person name="Shachar-Hill Y."/>
            <person name="Young J.P."/>
            <person name="Sanders I.R."/>
            <person name="Henrissat B."/>
            <person name="Rensing S.A."/>
            <person name="Grigoriev I.V."/>
            <person name="Corradi N."/>
            <person name="Roux C."/>
            <person name="Martin F."/>
        </authorList>
    </citation>
    <scope>NUCLEOTIDE SEQUENCE</scope>
    <source>
        <strain evidence="1">DAOM 197198</strain>
    </source>
</reference>
<proteinExistence type="predicted"/>
<protein>
    <submittedName>
        <fullName evidence="1">Uncharacterized protein</fullName>
    </submittedName>
</protein>
<organism evidence="1">
    <name type="scientific">Rhizophagus irregularis (strain DAOM 181602 / DAOM 197198 / MUCL 43194)</name>
    <name type="common">Arbuscular mycorrhizal fungus</name>
    <name type="synonym">Glomus intraradices</name>
    <dbReference type="NCBI Taxonomy" id="747089"/>
    <lineage>
        <taxon>Eukaryota</taxon>
        <taxon>Fungi</taxon>
        <taxon>Fungi incertae sedis</taxon>
        <taxon>Mucoromycota</taxon>
        <taxon>Glomeromycotina</taxon>
        <taxon>Glomeromycetes</taxon>
        <taxon>Glomerales</taxon>
        <taxon>Glomeraceae</taxon>
        <taxon>Rhizophagus</taxon>
    </lineage>
</organism>
<accession>U9V2H9</accession>
<name>U9V2H9_RHIID</name>
<dbReference type="HOGENOM" id="CLU_000288_7_31_1"/>
<gene>
    <name evidence="1" type="ORF">GLOINDRAFT_16811</name>
</gene>